<name>A0A5B7ST67_9FLAO</name>
<reference evidence="1 2" key="1">
    <citation type="submission" date="2019-05" db="EMBL/GenBank/DDBJ databases">
        <title>Genome sequencing of F202Z8.</title>
        <authorList>
            <person name="Kwon Y.M."/>
        </authorList>
    </citation>
    <scope>NUCLEOTIDE SEQUENCE [LARGE SCALE GENOMIC DNA]</scope>
    <source>
        <strain evidence="1 2">F202Z8</strain>
    </source>
</reference>
<proteinExistence type="predicted"/>
<gene>
    <name evidence="1" type="ORF">FGM00_08910</name>
</gene>
<evidence type="ECO:0000313" key="1">
    <source>
        <dbReference type="EMBL" id="QCX00223.1"/>
    </source>
</evidence>
<accession>A0A5B7ST67</accession>
<sequence>MDAKKMIDLKEIDSLAYEFYPKNVSSIEERHKYHESIEYNFLIKSLDEKNSIYDLNKLKSVFSTVETTFNVKIENYTLSSWLDRCHNWQFLLNENADTPRKIVMCLNISKIIPAYLVYILEVEFDEKIGRLKYSPRRNELLETKVYKQVISEIEDIISSLLTISRFPMHILSTKIMDLSFQDIKIGEFTYLNAFFLNSYNTRFV</sequence>
<organism evidence="1 2">
    <name type="scientific">Aggregatimonas sangjinii</name>
    <dbReference type="NCBI Taxonomy" id="2583587"/>
    <lineage>
        <taxon>Bacteria</taxon>
        <taxon>Pseudomonadati</taxon>
        <taxon>Bacteroidota</taxon>
        <taxon>Flavobacteriia</taxon>
        <taxon>Flavobacteriales</taxon>
        <taxon>Flavobacteriaceae</taxon>
        <taxon>Aggregatimonas</taxon>
    </lineage>
</organism>
<keyword evidence="2" id="KW-1185">Reference proteome</keyword>
<dbReference type="AlphaFoldDB" id="A0A5B7ST67"/>
<dbReference type="Proteomes" id="UP000310017">
    <property type="component" value="Chromosome"/>
</dbReference>
<dbReference type="EMBL" id="CP040710">
    <property type="protein sequence ID" value="QCX00223.1"/>
    <property type="molecule type" value="Genomic_DNA"/>
</dbReference>
<evidence type="ECO:0000313" key="2">
    <source>
        <dbReference type="Proteomes" id="UP000310017"/>
    </source>
</evidence>
<protein>
    <submittedName>
        <fullName evidence="1">Uncharacterized protein</fullName>
    </submittedName>
</protein>
<dbReference type="KEGG" id="asag:FGM00_08910"/>
<dbReference type="OrthoDB" id="1346118at2"/>